<proteinExistence type="predicted"/>
<evidence type="ECO:0000313" key="2">
    <source>
        <dbReference type="Proteomes" id="UP000305202"/>
    </source>
</evidence>
<dbReference type="RefSeq" id="WP_136993037.1">
    <property type="nucleotide sequence ID" value="NZ_SZPQ01000080.1"/>
</dbReference>
<reference evidence="1 2" key="1">
    <citation type="submission" date="2019-04" db="EMBL/GenBank/DDBJ databases">
        <authorList>
            <person name="Li M."/>
            <person name="Gao C."/>
        </authorList>
    </citation>
    <scope>NUCLEOTIDE SEQUENCE [LARGE SCALE GENOMIC DNA]</scope>
    <source>
        <strain evidence="1 2">BGMRC 2031</strain>
    </source>
</reference>
<keyword evidence="2" id="KW-1185">Reference proteome</keyword>
<dbReference type="Proteomes" id="UP000305202">
    <property type="component" value="Unassembled WGS sequence"/>
</dbReference>
<comment type="caution">
    <text evidence="1">The sequence shown here is derived from an EMBL/GenBank/DDBJ whole genome shotgun (WGS) entry which is preliminary data.</text>
</comment>
<gene>
    <name evidence="1" type="ORF">FCN80_25125</name>
</gene>
<accession>A0ABY2SEM5</accession>
<name>A0ABY2SEM5_9HYPH</name>
<evidence type="ECO:0000313" key="1">
    <source>
        <dbReference type="EMBL" id="TKI02413.1"/>
    </source>
</evidence>
<sequence>MFKFDMQIAQNYAAFYNPEDGKCVFVDSFDNQEFDVRVGTLTESRHVGTVHAKSDDELNRKLRTVTAAHL</sequence>
<protein>
    <submittedName>
        <fullName evidence="1">Uncharacterized protein</fullName>
    </submittedName>
</protein>
<dbReference type="EMBL" id="SZPQ01000080">
    <property type="protein sequence ID" value="TKI02413.1"/>
    <property type="molecule type" value="Genomic_DNA"/>
</dbReference>
<organism evidence="1 2">
    <name type="scientific">Martelella alba</name>
    <dbReference type="NCBI Taxonomy" id="2590451"/>
    <lineage>
        <taxon>Bacteria</taxon>
        <taxon>Pseudomonadati</taxon>
        <taxon>Pseudomonadota</taxon>
        <taxon>Alphaproteobacteria</taxon>
        <taxon>Hyphomicrobiales</taxon>
        <taxon>Aurantimonadaceae</taxon>
        <taxon>Martelella</taxon>
    </lineage>
</organism>